<reference evidence="2 3" key="1">
    <citation type="submission" date="2015-11" db="EMBL/GenBank/DDBJ databases">
        <title>Genomic analysis of 38 Legionella species identifies large and diverse effector repertoires.</title>
        <authorList>
            <person name="Burstein D."/>
            <person name="Amaro F."/>
            <person name="Zusman T."/>
            <person name="Lifshitz Z."/>
            <person name="Cohen O."/>
            <person name="Gilbert J.A."/>
            <person name="Pupko T."/>
            <person name="Shuman H.A."/>
            <person name="Segal G."/>
        </authorList>
    </citation>
    <scope>NUCLEOTIDE SEQUENCE [LARGE SCALE GENOMIC DNA]</scope>
    <source>
        <strain evidence="2 3">WIGA</strain>
    </source>
</reference>
<dbReference type="SUPFAM" id="SSF52540">
    <property type="entry name" value="P-loop containing nucleoside triphosphate hydrolases"/>
    <property type="match status" value="1"/>
</dbReference>
<dbReference type="EMBL" id="LNXU01000040">
    <property type="protein sequence ID" value="KTC70042.1"/>
    <property type="molecule type" value="Genomic_DNA"/>
</dbReference>
<evidence type="ECO:0000313" key="3">
    <source>
        <dbReference type="Proteomes" id="UP000054695"/>
    </source>
</evidence>
<dbReference type="PATRIC" id="fig|447.4.peg.3186"/>
<proteinExistence type="predicted"/>
<evidence type="ECO:0000259" key="1">
    <source>
        <dbReference type="Pfam" id="PF19044"/>
    </source>
</evidence>
<dbReference type="OrthoDB" id="9816422at2"/>
<dbReference type="InterPro" id="IPR043964">
    <property type="entry name" value="P-loop_TraG"/>
</dbReference>
<dbReference type="InterPro" id="IPR053155">
    <property type="entry name" value="F-pilin_assembly_TraC"/>
</dbReference>
<accession>A0A0W0RG55</accession>
<sequence>MGLDFTVWRDKARHLLHRTSQMLGETSGIKPVSLSAQGQAHESVTMDLPSIKGLLPYETVNEAGFFVNRNSMGFGLQLSPMSGADESLMNSLAQLFKNKLTVDTDCTVLMYKHPWLEGRLSQNYEPILKQGGIYADLARLSLKYHLNAIKKGYKNGRNVPAGLSDYCCYLFICRPMQSDVKEQLHLLQADFESELKVSGFGFRRLDADDFKVLMRALISPDFNTLSWPVINESNGLIAESIPTPSTVIEIEDEAIEVSIADLKGETQRTRVVNCEVSSYPSKPFALWQTPDLFANLLDTEQGIQCPFLISFTIRGVNQEKMKAKAKARAKSLSSNNNAVQSFINPSIREETAEWHFVHDHASKGELYLLPTFYNVVLYTTESKEREHVAKAIASFRHLGFTLTQSRCKQWLRFLGSLPFILTEGLFSSLELLGMTKKLSHFNVANLLPVVADFKGAGQGLIVPTYRHQLFYLNTFDDRALPITNFNRLTVASTGAGKSFFEQAQILDGLSRGQQIFVIDLGGSYKHLCKMVGGSYIDASTLALNPFTLFDFDGVTEINGQALNDSIQIRNLLAIMASPHEALGEVQKAWLLDAVTECWKVHGRRAKMDDVLSALQRMSERPQFQGDQRLKDLTVLLGKYGSQGIYGHLFNSDTPLLNSSDFVVLEMGELESNPELLTIVMFVMIVIIQGQFYHSDRKREKRCIIDEAWRFLARGSNPVCASFIEQGFRTARKHRGGFAVITQNLLDTMNTLQGRAIAASSDTKIMMRQGSLKQYMDEHPKHFSPLEARVIESFGEAKTQGFSNLMIQFGNVTTFHRYFCDPFSRVLFSTSGEEVSDIESLTNQGVTLTDAIQRVAQKYYGEELCD</sequence>
<dbReference type="STRING" id="447.Lboz_2985"/>
<feature type="domain" description="TraG P-loop" evidence="1">
    <location>
        <begin position="482"/>
        <end position="857"/>
    </location>
</feature>
<dbReference type="Pfam" id="PF19044">
    <property type="entry name" value="P-loop_TraG"/>
    <property type="match status" value="1"/>
</dbReference>
<evidence type="ECO:0000313" key="2">
    <source>
        <dbReference type="EMBL" id="KTC70042.1"/>
    </source>
</evidence>
<dbReference type="PANTHER" id="PTHR38467:SF1">
    <property type="entry name" value="CONJUGATIVE TRANSFER: ASSEMBLY"/>
    <property type="match status" value="1"/>
</dbReference>
<keyword evidence="3" id="KW-1185">Reference proteome</keyword>
<dbReference type="InterPro" id="IPR025955">
    <property type="entry name" value="TraC/Conjuga_ATPase"/>
</dbReference>
<dbReference type="PANTHER" id="PTHR38467">
    <property type="match status" value="1"/>
</dbReference>
<dbReference type="InterPro" id="IPR027417">
    <property type="entry name" value="P-loop_NTPase"/>
</dbReference>
<dbReference type="Proteomes" id="UP000054695">
    <property type="component" value="Unassembled WGS sequence"/>
</dbReference>
<comment type="caution">
    <text evidence="2">The sequence shown here is derived from an EMBL/GenBank/DDBJ whole genome shotgun (WGS) entry which is preliminary data.</text>
</comment>
<gene>
    <name evidence="2" type="primary">traC_1</name>
    <name evidence="2" type="ORF">Lboz_2985</name>
</gene>
<dbReference type="AlphaFoldDB" id="A0A0W0RG55"/>
<organism evidence="2 3">
    <name type="scientific">Legionella bozemanae</name>
    <name type="common">Fluoribacter bozemanae</name>
    <dbReference type="NCBI Taxonomy" id="447"/>
    <lineage>
        <taxon>Bacteria</taxon>
        <taxon>Pseudomonadati</taxon>
        <taxon>Pseudomonadota</taxon>
        <taxon>Gammaproteobacteria</taxon>
        <taxon>Legionellales</taxon>
        <taxon>Legionellaceae</taxon>
        <taxon>Legionella</taxon>
    </lineage>
</organism>
<dbReference type="NCBIfam" id="TIGR02746">
    <property type="entry name" value="TraC-F-type"/>
    <property type="match status" value="1"/>
</dbReference>
<dbReference type="Gene3D" id="3.40.50.300">
    <property type="entry name" value="P-loop containing nucleotide triphosphate hydrolases"/>
    <property type="match status" value="1"/>
</dbReference>
<dbReference type="InterPro" id="IPR014117">
    <property type="entry name" value="TraC-F-type"/>
</dbReference>
<dbReference type="Pfam" id="PF11130">
    <property type="entry name" value="TraC_F_IV"/>
    <property type="match status" value="1"/>
</dbReference>
<name>A0A0W0RG55_LEGBO</name>
<protein>
    <submittedName>
        <fullName evidence="2">F pilus assembly protein TraC</fullName>
    </submittedName>
</protein>
<dbReference type="Gene3D" id="1.10.8.730">
    <property type="match status" value="1"/>
</dbReference>
<dbReference type="RefSeq" id="WP_012187518.1">
    <property type="nucleotide sequence ID" value="NZ_CAAAIY010000031.1"/>
</dbReference>